<comment type="caution">
    <text evidence="1">The sequence shown here is derived from an EMBL/GenBank/DDBJ whole genome shotgun (WGS) entry which is preliminary data.</text>
</comment>
<protein>
    <submittedName>
        <fullName evidence="1">Uncharacterized protein</fullName>
    </submittedName>
</protein>
<name>A0A834A2C1_9CHIR</name>
<evidence type="ECO:0000313" key="1">
    <source>
        <dbReference type="EMBL" id="KAF6104325.1"/>
    </source>
</evidence>
<evidence type="ECO:0000313" key="2">
    <source>
        <dbReference type="Proteomes" id="UP000664940"/>
    </source>
</evidence>
<dbReference type="InterPro" id="IPR036691">
    <property type="entry name" value="Endo/exonu/phosph_ase_sf"/>
</dbReference>
<organism evidence="1 2">
    <name type="scientific">Phyllostomus discolor</name>
    <name type="common">pale spear-nosed bat</name>
    <dbReference type="NCBI Taxonomy" id="89673"/>
    <lineage>
        <taxon>Eukaryota</taxon>
        <taxon>Metazoa</taxon>
        <taxon>Chordata</taxon>
        <taxon>Craniata</taxon>
        <taxon>Vertebrata</taxon>
        <taxon>Euteleostomi</taxon>
        <taxon>Mammalia</taxon>
        <taxon>Eutheria</taxon>
        <taxon>Laurasiatheria</taxon>
        <taxon>Chiroptera</taxon>
        <taxon>Yangochiroptera</taxon>
        <taxon>Phyllostomidae</taxon>
        <taxon>Phyllostominae</taxon>
        <taxon>Phyllostomus</taxon>
    </lineage>
</organism>
<accession>A0A834A2C1</accession>
<dbReference type="EMBL" id="JABVXQ010000006">
    <property type="protein sequence ID" value="KAF6104325.1"/>
    <property type="molecule type" value="Genomic_DNA"/>
</dbReference>
<dbReference type="Proteomes" id="UP000664940">
    <property type="component" value="Unassembled WGS sequence"/>
</dbReference>
<dbReference type="SUPFAM" id="SSF56219">
    <property type="entry name" value="DNase I-like"/>
    <property type="match status" value="1"/>
</dbReference>
<sequence length="132" mass="15041">MGTIQQQDLNLVNIYVLNIGTPKYVKQILMDIKGEINRNIVIVGDVDTLLTSMSRSSRQKNQQTAALKHTLDQIDLIDIFRVHHSQTAKHTYFPSAHGKFSRIDHICYKNQVSIHLRLKLSQVSTVTTMPQS</sequence>
<dbReference type="AlphaFoldDB" id="A0A834A2C1"/>
<gene>
    <name evidence="1" type="ORF">HJG60_011297</name>
</gene>
<proteinExistence type="predicted"/>
<dbReference type="Gene3D" id="3.60.10.10">
    <property type="entry name" value="Endonuclease/exonuclease/phosphatase"/>
    <property type="match status" value="1"/>
</dbReference>
<reference evidence="1 2" key="1">
    <citation type="journal article" date="2020" name="Nature">
        <title>Six reference-quality genomes reveal evolution of bat adaptations.</title>
        <authorList>
            <person name="Jebb D."/>
            <person name="Huang Z."/>
            <person name="Pippel M."/>
            <person name="Hughes G.M."/>
            <person name="Lavrichenko K."/>
            <person name="Devanna P."/>
            <person name="Winkler S."/>
            <person name="Jermiin L.S."/>
            <person name="Skirmuntt E.C."/>
            <person name="Katzourakis A."/>
            <person name="Burkitt-Gray L."/>
            <person name="Ray D.A."/>
            <person name="Sullivan K.A.M."/>
            <person name="Roscito J.G."/>
            <person name="Kirilenko B.M."/>
            <person name="Davalos L.M."/>
            <person name="Corthals A.P."/>
            <person name="Power M.L."/>
            <person name="Jones G."/>
            <person name="Ransome R.D."/>
            <person name="Dechmann D.K.N."/>
            <person name="Locatelli A.G."/>
            <person name="Puechmaille S.J."/>
            <person name="Fedrigo O."/>
            <person name="Jarvis E.D."/>
            <person name="Hiller M."/>
            <person name="Vernes S.C."/>
            <person name="Myers E.W."/>
            <person name="Teeling E.C."/>
        </authorList>
    </citation>
    <scope>NUCLEOTIDE SEQUENCE [LARGE SCALE GENOMIC DNA]</scope>
    <source>
        <strain evidence="1">Bat1K_MPI-CBG_1</strain>
    </source>
</reference>